<dbReference type="PANTHER" id="PTHR35174">
    <property type="entry name" value="BLL7171 PROTEIN-RELATED"/>
    <property type="match status" value="1"/>
</dbReference>
<accession>A0A366HBV5</accession>
<evidence type="ECO:0000256" key="1">
    <source>
        <dbReference type="ARBA" id="ARBA00007689"/>
    </source>
</evidence>
<keyword evidence="4" id="KW-1185">Reference proteome</keyword>
<dbReference type="AlphaFoldDB" id="A0A366HBV5"/>
<sequence length="120" mass="13031">MRYLMLINIHTARWAQLSSEEKNQIHADCGVWHEELVRAGKSVDGVALQPPSTATTLREVNGKVSITDGPFAETKEVLGGFATLECVDLDEALAIAKRFPGLRVGTALEVRPLMTGPCVD</sequence>
<dbReference type="Gene3D" id="3.30.70.1060">
    <property type="entry name" value="Dimeric alpha+beta barrel"/>
    <property type="match status" value="1"/>
</dbReference>
<comment type="caution">
    <text evidence="3">The sequence shown here is derived from an EMBL/GenBank/DDBJ whole genome shotgun (WGS) entry which is preliminary data.</text>
</comment>
<dbReference type="PANTHER" id="PTHR35174:SF3">
    <property type="entry name" value="BLL7171 PROTEIN"/>
    <property type="match status" value="1"/>
</dbReference>
<dbReference type="Pfam" id="PF03795">
    <property type="entry name" value="YCII"/>
    <property type="match status" value="1"/>
</dbReference>
<comment type="similarity">
    <text evidence="1">Belongs to the YciI family.</text>
</comment>
<name>A0A366HBV5_9BACT</name>
<evidence type="ECO:0000259" key="2">
    <source>
        <dbReference type="Pfam" id="PF03795"/>
    </source>
</evidence>
<feature type="domain" description="YCII-related" evidence="2">
    <location>
        <begin position="1"/>
        <end position="107"/>
    </location>
</feature>
<organism evidence="3 4">
    <name type="scientific">Roseimicrobium gellanilyticum</name>
    <dbReference type="NCBI Taxonomy" id="748857"/>
    <lineage>
        <taxon>Bacteria</taxon>
        <taxon>Pseudomonadati</taxon>
        <taxon>Verrucomicrobiota</taxon>
        <taxon>Verrucomicrobiia</taxon>
        <taxon>Verrucomicrobiales</taxon>
        <taxon>Verrucomicrobiaceae</taxon>
        <taxon>Roseimicrobium</taxon>
    </lineage>
</organism>
<evidence type="ECO:0000313" key="3">
    <source>
        <dbReference type="EMBL" id="RBP38655.1"/>
    </source>
</evidence>
<dbReference type="RefSeq" id="WP_113961101.1">
    <property type="nucleotide sequence ID" value="NZ_QNRR01000011.1"/>
</dbReference>
<dbReference type="InterPro" id="IPR005545">
    <property type="entry name" value="YCII"/>
</dbReference>
<dbReference type="InterPro" id="IPR011008">
    <property type="entry name" value="Dimeric_a/b-barrel"/>
</dbReference>
<dbReference type="Proteomes" id="UP000253426">
    <property type="component" value="Unassembled WGS sequence"/>
</dbReference>
<reference evidence="3 4" key="1">
    <citation type="submission" date="2018-06" db="EMBL/GenBank/DDBJ databases">
        <title>Genomic Encyclopedia of Type Strains, Phase IV (KMG-IV): sequencing the most valuable type-strain genomes for metagenomic binning, comparative biology and taxonomic classification.</title>
        <authorList>
            <person name="Goeker M."/>
        </authorList>
    </citation>
    <scope>NUCLEOTIDE SEQUENCE [LARGE SCALE GENOMIC DNA]</scope>
    <source>
        <strain evidence="3 4">DSM 25532</strain>
    </source>
</reference>
<dbReference type="OrthoDB" id="9807535at2"/>
<proteinExistence type="inferred from homology"/>
<dbReference type="SUPFAM" id="SSF54909">
    <property type="entry name" value="Dimeric alpha+beta barrel"/>
    <property type="match status" value="1"/>
</dbReference>
<gene>
    <name evidence="3" type="ORF">DES53_111175</name>
</gene>
<protein>
    <recommendedName>
        <fullName evidence="2">YCII-related domain-containing protein</fullName>
    </recommendedName>
</protein>
<dbReference type="EMBL" id="QNRR01000011">
    <property type="protein sequence ID" value="RBP38655.1"/>
    <property type="molecule type" value="Genomic_DNA"/>
</dbReference>
<evidence type="ECO:0000313" key="4">
    <source>
        <dbReference type="Proteomes" id="UP000253426"/>
    </source>
</evidence>